<reference evidence="1" key="1">
    <citation type="submission" date="2015-10" db="EMBL/GenBank/DDBJ databases">
        <authorList>
            <person name="Regsiter A."/>
            <person name="william w."/>
        </authorList>
    </citation>
    <scope>NUCLEOTIDE SEQUENCE</scope>
    <source>
        <strain evidence="1">Montdore</strain>
    </source>
</reference>
<accession>A0A292Q813</accession>
<gene>
    <name evidence="1" type="ORF">GSTUAT00000828001</name>
</gene>
<dbReference type="EMBL" id="LN890951">
    <property type="protein sequence ID" value="CUS15088.1"/>
    <property type="molecule type" value="Genomic_DNA"/>
</dbReference>
<keyword evidence="2" id="KW-1185">Reference proteome</keyword>
<protein>
    <submittedName>
        <fullName evidence="1">Uncharacterized protein</fullName>
    </submittedName>
</protein>
<name>A0A292Q813_9PEZI</name>
<feature type="non-terminal residue" evidence="1">
    <location>
        <position position="36"/>
    </location>
</feature>
<dbReference type="Proteomes" id="UP001412239">
    <property type="component" value="Unassembled WGS sequence"/>
</dbReference>
<evidence type="ECO:0000313" key="2">
    <source>
        <dbReference type="Proteomes" id="UP001412239"/>
    </source>
</evidence>
<evidence type="ECO:0000313" key="1">
    <source>
        <dbReference type="EMBL" id="CUS15088.1"/>
    </source>
</evidence>
<dbReference type="AlphaFoldDB" id="A0A292Q813"/>
<organism evidence="1 2">
    <name type="scientific">Tuber aestivum</name>
    <name type="common">summer truffle</name>
    <dbReference type="NCBI Taxonomy" id="59557"/>
    <lineage>
        <taxon>Eukaryota</taxon>
        <taxon>Fungi</taxon>
        <taxon>Dikarya</taxon>
        <taxon>Ascomycota</taxon>
        <taxon>Pezizomycotina</taxon>
        <taxon>Pezizomycetes</taxon>
        <taxon>Pezizales</taxon>
        <taxon>Tuberaceae</taxon>
        <taxon>Tuber</taxon>
    </lineage>
</organism>
<sequence>MVRKYESEISKPFCTVPHFMGRLWGRGEHWAAIRDA</sequence>
<proteinExistence type="predicted"/>